<sequence>MSYKYGLNGNDLRWDYMPHDYKCCDCRGDSDYCDGHTHKYSDRGWAVYHDTNGNFVSAVGSVPFEVYETDYLEDWASDPYITPSQRSRIRKELRNRGVLLEVSA</sequence>
<name>A0ABY3SRJ3_9BACL</name>
<proteinExistence type="predicted"/>
<geneLocation type="plasmid" evidence="1 2">
    <name>pYPD9-1</name>
</geneLocation>
<keyword evidence="2" id="KW-1185">Reference proteome</keyword>
<dbReference type="EMBL" id="CP090979">
    <property type="protein sequence ID" value="UJF36551.1"/>
    <property type="molecule type" value="Genomic_DNA"/>
</dbReference>
<dbReference type="RefSeq" id="WP_235123101.1">
    <property type="nucleotide sequence ID" value="NZ_CP090979.1"/>
</dbReference>
<reference evidence="1 2" key="1">
    <citation type="journal article" date="2024" name="Int. J. Syst. Evol. Microbiol.">
        <title>Paenibacillus hexagrammi sp. nov., a novel bacterium isolated from the gut content of Hexagrammos agrammus.</title>
        <authorList>
            <person name="Jung H.K."/>
            <person name="Kim D.G."/>
            <person name="Zin H."/>
            <person name="Park J."/>
            <person name="Jung H."/>
            <person name="Kim Y.O."/>
            <person name="Kong H.J."/>
            <person name="Kim J.W."/>
            <person name="Kim Y.S."/>
        </authorList>
    </citation>
    <scope>NUCLEOTIDE SEQUENCE [LARGE SCALE GENOMIC DNA]</scope>
    <source>
        <strain evidence="1 2">YPD9-1</strain>
    </source>
</reference>
<protein>
    <submittedName>
        <fullName evidence="1">Uncharacterized protein</fullName>
    </submittedName>
</protein>
<organism evidence="1 2">
    <name type="scientific">Paenibacillus hexagrammi</name>
    <dbReference type="NCBI Taxonomy" id="2908839"/>
    <lineage>
        <taxon>Bacteria</taxon>
        <taxon>Bacillati</taxon>
        <taxon>Bacillota</taxon>
        <taxon>Bacilli</taxon>
        <taxon>Bacillales</taxon>
        <taxon>Paenibacillaceae</taxon>
        <taxon>Paenibacillus</taxon>
    </lineage>
</organism>
<evidence type="ECO:0000313" key="2">
    <source>
        <dbReference type="Proteomes" id="UP001649230"/>
    </source>
</evidence>
<gene>
    <name evidence="1" type="ORF">L0M14_30655</name>
</gene>
<dbReference type="Proteomes" id="UP001649230">
    <property type="component" value="Plasmid pYPD9-1"/>
</dbReference>
<evidence type="ECO:0000313" key="1">
    <source>
        <dbReference type="EMBL" id="UJF36551.1"/>
    </source>
</evidence>
<accession>A0ABY3SRJ3</accession>
<keyword evidence="1" id="KW-0614">Plasmid</keyword>